<evidence type="ECO:0000313" key="2">
    <source>
        <dbReference type="EMBL" id="KAH7041564.1"/>
    </source>
</evidence>
<name>A0A9P9C0X8_9PEZI</name>
<feature type="signal peptide" evidence="1">
    <location>
        <begin position="1"/>
        <end position="19"/>
    </location>
</feature>
<gene>
    <name evidence="2" type="ORF">B0I36DRAFT_282579</name>
</gene>
<evidence type="ECO:0000313" key="3">
    <source>
        <dbReference type="Proteomes" id="UP000756346"/>
    </source>
</evidence>
<dbReference type="EMBL" id="JAGTJQ010000001">
    <property type="protein sequence ID" value="KAH7041564.1"/>
    <property type="molecule type" value="Genomic_DNA"/>
</dbReference>
<comment type="caution">
    <text evidence="2">The sequence shown here is derived from an EMBL/GenBank/DDBJ whole genome shotgun (WGS) entry which is preliminary data.</text>
</comment>
<keyword evidence="3" id="KW-1185">Reference proteome</keyword>
<keyword evidence="1" id="KW-0732">Signal</keyword>
<accession>A0A9P9C0X8</accession>
<organism evidence="2 3">
    <name type="scientific">Microdochium trichocladiopsis</name>
    <dbReference type="NCBI Taxonomy" id="1682393"/>
    <lineage>
        <taxon>Eukaryota</taxon>
        <taxon>Fungi</taxon>
        <taxon>Dikarya</taxon>
        <taxon>Ascomycota</taxon>
        <taxon>Pezizomycotina</taxon>
        <taxon>Sordariomycetes</taxon>
        <taxon>Xylariomycetidae</taxon>
        <taxon>Xylariales</taxon>
        <taxon>Microdochiaceae</taxon>
        <taxon>Microdochium</taxon>
    </lineage>
</organism>
<proteinExistence type="predicted"/>
<evidence type="ECO:0000256" key="1">
    <source>
        <dbReference type="SAM" id="SignalP"/>
    </source>
</evidence>
<feature type="chain" id="PRO_5040289193" evidence="1">
    <location>
        <begin position="20"/>
        <end position="540"/>
    </location>
</feature>
<dbReference type="OrthoDB" id="2129641at2759"/>
<dbReference type="RefSeq" id="XP_046019619.1">
    <property type="nucleotide sequence ID" value="XM_046151516.1"/>
</dbReference>
<protein>
    <submittedName>
        <fullName evidence="2">Uncharacterized protein</fullName>
    </submittedName>
</protein>
<reference evidence="2" key="1">
    <citation type="journal article" date="2021" name="Nat. Commun.">
        <title>Genetic determinants of endophytism in the Arabidopsis root mycobiome.</title>
        <authorList>
            <person name="Mesny F."/>
            <person name="Miyauchi S."/>
            <person name="Thiergart T."/>
            <person name="Pickel B."/>
            <person name="Atanasova L."/>
            <person name="Karlsson M."/>
            <person name="Huettel B."/>
            <person name="Barry K.W."/>
            <person name="Haridas S."/>
            <person name="Chen C."/>
            <person name="Bauer D."/>
            <person name="Andreopoulos W."/>
            <person name="Pangilinan J."/>
            <person name="LaButti K."/>
            <person name="Riley R."/>
            <person name="Lipzen A."/>
            <person name="Clum A."/>
            <person name="Drula E."/>
            <person name="Henrissat B."/>
            <person name="Kohler A."/>
            <person name="Grigoriev I.V."/>
            <person name="Martin F.M."/>
            <person name="Hacquard S."/>
        </authorList>
    </citation>
    <scope>NUCLEOTIDE SEQUENCE</scope>
    <source>
        <strain evidence="2">MPI-CAGE-CH-0230</strain>
    </source>
</reference>
<dbReference type="GeneID" id="70181062"/>
<dbReference type="Proteomes" id="UP000756346">
    <property type="component" value="Unassembled WGS sequence"/>
</dbReference>
<sequence length="540" mass="56510">MFLTRCLLLLSALVAFAVSQDVGFSLDGIITSATATDSSYNTGGFITTNGWRVIVPKNLQVGFPAAWVSWKDFVAAYSAGQFHDFEVSVTGNVVPQLGAVAGQIYISQLFLQGSQGIISQVNNDGTIKIANGPTIRINDPNAVYSVGYTGSPFMTADDENPSISSFGGFPMCVPRSPTDPLCPASNRPGNKQGIFTALDPLAMAPFVPGDFVEYSGYTNGAGEIVCFEITALNVQISTGGAFSFIRVEDAIIGVFSGDGNAESARSRFIGYTSETAGSPVSVHAIEVDPCTGAETLRQVAGDFIRQGDVRNKFVLDNPASATDTYTREYVVKTASGSKLTTNNIKAGYYIQPVTEWIQPELAVPGAAPVAFEFAKMKHLTQGLGPDEAGNIWGPLSPFPQSGVTTFDISTCPKIVPSPSSTAPADTATTAAGAAATPTKDTVKVLAASWTSSGSGSLQVACTSSNTTTTLGFMLLDYTFPPGGGQSAVNQKMTPSPTIPGQWTITVPRIKQPSSVVCKTLAGGNATAPVTKGKRRSAKLY</sequence>
<dbReference type="AlphaFoldDB" id="A0A9P9C0X8"/>